<dbReference type="Pfam" id="PF00656">
    <property type="entry name" value="Peptidase_C14"/>
    <property type="match status" value="1"/>
</dbReference>
<dbReference type="AlphaFoldDB" id="A0A1I5BES2"/>
<evidence type="ECO:0000313" key="3">
    <source>
        <dbReference type="Proteomes" id="UP000242869"/>
    </source>
</evidence>
<proteinExistence type="predicted"/>
<evidence type="ECO:0000259" key="1">
    <source>
        <dbReference type="Pfam" id="PF00656"/>
    </source>
</evidence>
<dbReference type="PANTHER" id="PTHR48104">
    <property type="entry name" value="METACASPASE-4"/>
    <property type="match status" value="1"/>
</dbReference>
<name>A0A1I5BES2_9NEIS</name>
<dbReference type="GO" id="GO:0005737">
    <property type="term" value="C:cytoplasm"/>
    <property type="evidence" value="ECO:0007669"/>
    <property type="project" value="TreeGrafter"/>
</dbReference>
<protein>
    <submittedName>
        <fullName evidence="2">Caspase domain-containing protein</fullName>
    </submittedName>
</protein>
<dbReference type="EMBL" id="FOVE01000016">
    <property type="protein sequence ID" value="SFN73233.1"/>
    <property type="molecule type" value="Genomic_DNA"/>
</dbReference>
<dbReference type="RefSeq" id="WP_091195947.1">
    <property type="nucleotide sequence ID" value="NZ_FOVE01000016.1"/>
</dbReference>
<dbReference type="InterPro" id="IPR011600">
    <property type="entry name" value="Pept_C14_caspase"/>
</dbReference>
<dbReference type="PANTHER" id="PTHR48104:SF30">
    <property type="entry name" value="METACASPASE-1"/>
    <property type="match status" value="1"/>
</dbReference>
<dbReference type="OrthoDB" id="9801841at2"/>
<dbReference type="InterPro" id="IPR050452">
    <property type="entry name" value="Metacaspase"/>
</dbReference>
<dbReference type="STRING" id="83765.SAMN05660284_02138"/>
<keyword evidence="3" id="KW-1185">Reference proteome</keyword>
<dbReference type="GO" id="GO:0006508">
    <property type="term" value="P:proteolysis"/>
    <property type="evidence" value="ECO:0007669"/>
    <property type="project" value="InterPro"/>
</dbReference>
<dbReference type="Proteomes" id="UP000242869">
    <property type="component" value="Unassembled WGS sequence"/>
</dbReference>
<organism evidence="2 3">
    <name type="scientific">Formivibrio citricus</name>
    <dbReference type="NCBI Taxonomy" id="83765"/>
    <lineage>
        <taxon>Bacteria</taxon>
        <taxon>Pseudomonadati</taxon>
        <taxon>Pseudomonadota</taxon>
        <taxon>Betaproteobacteria</taxon>
        <taxon>Neisseriales</taxon>
        <taxon>Chitinibacteraceae</taxon>
        <taxon>Formivibrio</taxon>
    </lineage>
</organism>
<gene>
    <name evidence="2" type="ORF">SAMN05660284_02138</name>
</gene>
<reference evidence="3" key="1">
    <citation type="submission" date="2016-10" db="EMBL/GenBank/DDBJ databases">
        <authorList>
            <person name="Varghese N."/>
            <person name="Submissions S."/>
        </authorList>
    </citation>
    <scope>NUCLEOTIDE SEQUENCE [LARGE SCALE GENOMIC DNA]</scope>
    <source>
        <strain evidence="3">DSM 6150</strain>
    </source>
</reference>
<sequence>MKRKILGLLGGWLVSAFCLAENHALLIGVRQVASAYPSPILESISNDLVLAKQMASRLGVPETHIRVLSDAGQGRLPTRSNVTESMRTLAAQVSPGDFVLLYLSGHGVQQPSLIPQGGDPLDEIFLLADSQRWAAGKGIANALSDKEIRNWLAALDSKQVKVWLVADTCHASGLMRGAQDWLDDEIAISGFKGLRSSWLGMKTWLQKGKPGTGSQNASRLKTGALPNVAAFMAADENSSALEIELKRDGRKVGLFTWALAQALKQMHGPIPPEKLAQATLALYRRYPQWVARPVFEAGELSGAP</sequence>
<dbReference type="GO" id="GO:0004197">
    <property type="term" value="F:cysteine-type endopeptidase activity"/>
    <property type="evidence" value="ECO:0007669"/>
    <property type="project" value="InterPro"/>
</dbReference>
<accession>A0A1I5BES2</accession>
<dbReference type="Gene3D" id="3.40.50.1460">
    <property type="match status" value="1"/>
</dbReference>
<feature type="domain" description="Peptidase C14 caspase" evidence="1">
    <location>
        <begin position="23"/>
        <end position="266"/>
    </location>
</feature>
<evidence type="ECO:0000313" key="2">
    <source>
        <dbReference type="EMBL" id="SFN73233.1"/>
    </source>
</evidence>